<dbReference type="Proteomes" id="UP000501004">
    <property type="component" value="Segment"/>
</dbReference>
<accession>A0A6G8R027</accession>
<evidence type="ECO:0000313" key="1">
    <source>
        <dbReference type="EMBL" id="QIN93234.1"/>
    </source>
</evidence>
<keyword evidence="2" id="KW-1185">Reference proteome</keyword>
<dbReference type="RefSeq" id="YP_009857324.1">
    <property type="nucleotide sequence ID" value="NC_048857.1"/>
</dbReference>
<dbReference type="EMBL" id="MN994504">
    <property type="protein sequence ID" value="QIN93075.1"/>
    <property type="molecule type" value="Genomic_DNA"/>
</dbReference>
<dbReference type="GeneID" id="55628007"/>
<proteinExistence type="predicted"/>
<protein>
    <submittedName>
        <fullName evidence="1">Uncharacterized protein</fullName>
    </submittedName>
</protein>
<sequence>MIRNVSLARSKGFKLVDVNTFERPDCKIELCSAE</sequence>
<name>A0A6G8R027_9CAUD</name>
<reference evidence="1 2" key="1">
    <citation type="submission" date="2020-01" db="EMBL/GenBank/DDBJ databases">
        <authorList>
            <person name="Llanos C.D."/>
            <person name="Bardales J."/>
        </authorList>
    </citation>
    <scope>NUCLEOTIDE SEQUENCE [LARGE SCALE GENOMIC DNA]</scope>
</reference>
<dbReference type="EMBL" id="MN994504">
    <property type="protein sequence ID" value="QIN93234.1"/>
    <property type="molecule type" value="Genomic_DNA"/>
</dbReference>
<dbReference type="RefSeq" id="YP_009857165.1">
    <property type="nucleotide sequence ID" value="NC_048857.1"/>
</dbReference>
<dbReference type="GeneID" id="55628166"/>
<evidence type="ECO:0000313" key="2">
    <source>
        <dbReference type="Proteomes" id="UP000501004"/>
    </source>
</evidence>
<organism evidence="1 2">
    <name type="scientific">Phage NBSal005</name>
    <dbReference type="NCBI Taxonomy" id="2991865"/>
    <lineage>
        <taxon>Viruses</taxon>
        <taxon>Duplodnaviria</taxon>
        <taxon>Heunggongvirae</taxon>
        <taxon>Uroviricota</taxon>
        <taxon>Caudoviricetes</taxon>
        <taxon>Demerecviridae</taxon>
        <taxon>Markadamsvirinae</taxon>
        <taxon>Tequintavirus</taxon>
        <taxon>Tequintavirus NBSal005</taxon>
    </lineage>
</organism>